<gene>
    <name evidence="2" type="ORF">MP_TR13086_c1_g1_i1_g.38228</name>
</gene>
<feature type="region of interest" description="Disordered" evidence="1">
    <location>
        <begin position="1"/>
        <end position="27"/>
    </location>
</feature>
<name>A0A1J3JA60_NOCCA</name>
<organism evidence="2">
    <name type="scientific">Noccaea caerulescens</name>
    <name type="common">Alpine penny-cress</name>
    <name type="synonym">Thlaspi caerulescens</name>
    <dbReference type="NCBI Taxonomy" id="107243"/>
    <lineage>
        <taxon>Eukaryota</taxon>
        <taxon>Viridiplantae</taxon>
        <taxon>Streptophyta</taxon>
        <taxon>Embryophyta</taxon>
        <taxon>Tracheophyta</taxon>
        <taxon>Spermatophyta</taxon>
        <taxon>Magnoliopsida</taxon>
        <taxon>eudicotyledons</taxon>
        <taxon>Gunneridae</taxon>
        <taxon>Pentapetalae</taxon>
        <taxon>rosids</taxon>
        <taxon>malvids</taxon>
        <taxon>Brassicales</taxon>
        <taxon>Brassicaceae</taxon>
        <taxon>Coluteocarpeae</taxon>
        <taxon>Noccaea</taxon>
    </lineage>
</organism>
<evidence type="ECO:0000313" key="2">
    <source>
        <dbReference type="EMBL" id="JAU89205.1"/>
    </source>
</evidence>
<sequence>MSQQAKRKKATVTTKESPKKKLTPTPLQSTPILSLPYDLLFKAIGHGRVFAKQWLLFLELISHVDITDATV</sequence>
<proteinExistence type="predicted"/>
<accession>A0A1J3JA60</accession>
<evidence type="ECO:0000256" key="1">
    <source>
        <dbReference type="SAM" id="MobiDB-lite"/>
    </source>
</evidence>
<reference evidence="2" key="1">
    <citation type="submission" date="2016-07" db="EMBL/GenBank/DDBJ databases">
        <title>De novo transcriptome assembly of four accessions of the metal hyperaccumulator plant Noccaea caerulescens.</title>
        <authorList>
            <person name="Blande D."/>
            <person name="Halimaa P."/>
            <person name="Tervahauta A.I."/>
            <person name="Aarts M.G."/>
            <person name="Karenlampi S.O."/>
        </authorList>
    </citation>
    <scope>NUCLEOTIDE SEQUENCE</scope>
</reference>
<dbReference type="AlphaFoldDB" id="A0A1J3JA60"/>
<dbReference type="EMBL" id="GEVM01016733">
    <property type="protein sequence ID" value="JAU89205.1"/>
    <property type="molecule type" value="Transcribed_RNA"/>
</dbReference>
<feature type="compositionally biased region" description="Basic residues" evidence="1">
    <location>
        <begin position="1"/>
        <end position="10"/>
    </location>
</feature>
<protein>
    <submittedName>
        <fullName evidence="2">Uncharacterized protein</fullName>
    </submittedName>
</protein>